<dbReference type="OrthoDB" id="4960523at2"/>
<evidence type="ECO:0000256" key="1">
    <source>
        <dbReference type="SAM" id="Coils"/>
    </source>
</evidence>
<dbReference type="Proteomes" id="UP000184287">
    <property type="component" value="Unassembled WGS sequence"/>
</dbReference>
<dbReference type="STRING" id="288992.SAMN04488522_104225"/>
<keyword evidence="1" id="KW-0175">Coiled coil</keyword>
<keyword evidence="2" id="KW-0812">Transmembrane</keyword>
<evidence type="ECO:0000313" key="4">
    <source>
        <dbReference type="Proteomes" id="UP000184287"/>
    </source>
</evidence>
<keyword evidence="2" id="KW-0472">Membrane</keyword>
<dbReference type="EMBL" id="FQUQ01000004">
    <property type="protein sequence ID" value="SHG03242.1"/>
    <property type="molecule type" value="Genomic_DNA"/>
</dbReference>
<keyword evidence="2" id="KW-1133">Transmembrane helix</keyword>
<feature type="transmembrane region" description="Helical" evidence="2">
    <location>
        <begin position="46"/>
        <end position="64"/>
    </location>
</feature>
<organism evidence="3 4">
    <name type="scientific">Pedobacter caeni</name>
    <dbReference type="NCBI Taxonomy" id="288992"/>
    <lineage>
        <taxon>Bacteria</taxon>
        <taxon>Pseudomonadati</taxon>
        <taxon>Bacteroidota</taxon>
        <taxon>Sphingobacteriia</taxon>
        <taxon>Sphingobacteriales</taxon>
        <taxon>Sphingobacteriaceae</taxon>
        <taxon>Pedobacter</taxon>
    </lineage>
</organism>
<dbReference type="AlphaFoldDB" id="A0A1M5GI98"/>
<evidence type="ECO:0000313" key="3">
    <source>
        <dbReference type="EMBL" id="SHG03242.1"/>
    </source>
</evidence>
<dbReference type="RefSeq" id="WP_073232950.1">
    <property type="nucleotide sequence ID" value="NZ_FQUQ01000004.1"/>
</dbReference>
<proteinExistence type="predicted"/>
<accession>A0A1M5GI98</accession>
<gene>
    <name evidence="3" type="ORF">SAMN04488522_104225</name>
</gene>
<evidence type="ECO:0008006" key="5">
    <source>
        <dbReference type="Google" id="ProtNLM"/>
    </source>
</evidence>
<evidence type="ECO:0000256" key="2">
    <source>
        <dbReference type="SAM" id="Phobius"/>
    </source>
</evidence>
<keyword evidence="4" id="KW-1185">Reference proteome</keyword>
<dbReference type="Pfam" id="PF11335">
    <property type="entry name" value="DUF3137"/>
    <property type="match status" value="1"/>
</dbReference>
<feature type="coiled-coil region" evidence="1">
    <location>
        <begin position="16"/>
        <end position="43"/>
    </location>
</feature>
<dbReference type="InterPro" id="IPR021484">
    <property type="entry name" value="DUF3137"/>
</dbReference>
<name>A0A1M5GI98_9SPHI</name>
<reference evidence="4" key="1">
    <citation type="submission" date="2016-11" db="EMBL/GenBank/DDBJ databases">
        <authorList>
            <person name="Varghese N."/>
            <person name="Submissions S."/>
        </authorList>
    </citation>
    <scope>NUCLEOTIDE SEQUENCE [LARGE SCALE GENOMIC DNA]</scope>
    <source>
        <strain evidence="4">DSM 16990</strain>
    </source>
</reference>
<sequence length="325" mass="37487">MKPDVNDNFEQQAVTQNSAINNNMELQALLQEMEVKRKSLYKKQNISSICIFLTLIVMVAGPFILPLPFYFYAVPFVFFCFGCNLVNQTKPELLELKNTYKEKILVQAMKIIDDSIIFQPDSGISKREFTASLLFDMDPNVYSTEDLMIGKIDKTEFYLSEVKAEYKSKPGKIEFSTAIFKGVIFRADFNKNFEGITILSADRLRLNISPYDKVIPGTPIEMENTAFNKLFNIRTTNEIEARYLLSPLLMEKLIELNKKSSGTISVSFINNSIYIAFPRVRQLFEVQTHKSFLNAEALEEDLYVIRLMCFAIEELRLNTRIWGKN</sequence>
<protein>
    <recommendedName>
        <fullName evidence="5">Galanin</fullName>
    </recommendedName>
</protein>